<dbReference type="Proteomes" id="UP000469949">
    <property type="component" value="Unassembled WGS sequence"/>
</dbReference>
<dbReference type="GO" id="GO:0005886">
    <property type="term" value="C:plasma membrane"/>
    <property type="evidence" value="ECO:0007669"/>
    <property type="project" value="TreeGrafter"/>
</dbReference>
<organism evidence="1 2">
    <name type="scientific">Methylorubrum populi</name>
    <dbReference type="NCBI Taxonomy" id="223967"/>
    <lineage>
        <taxon>Bacteria</taxon>
        <taxon>Pseudomonadati</taxon>
        <taxon>Pseudomonadota</taxon>
        <taxon>Alphaproteobacteria</taxon>
        <taxon>Hyphomicrobiales</taxon>
        <taxon>Methylobacteriaceae</taxon>
        <taxon>Methylorubrum</taxon>
    </lineage>
</organism>
<dbReference type="EMBL" id="WEKV01000018">
    <property type="protein sequence ID" value="KAB7783159.1"/>
    <property type="molecule type" value="Genomic_DNA"/>
</dbReference>
<dbReference type="InterPro" id="IPR050445">
    <property type="entry name" value="Bact_polysacc_biosynth/exp"/>
</dbReference>
<sequence>MSSDDEVKQATRVRPSPSVQSLMDLARRSVPDLRRNAETIEPVTPGEGRRRGGALVARARRTLEWTRLPGLRPREARPPERMAKRLFRSYALFALAPTAVIGLYVFVIASPQYIVESQFAVRGNVEPMASAELGLHTDLIQKHNSQDSFILRDYIGSRPMVEGIDSKLGLGKMFSEGGIDFWARYDDRQPVEKLVRYWRQHVIAQIDAISGVIHLKVRAFKPEDAVAISQEVIARSETLINGISRRAQADMIANATKEVEQSAARLTQARLALQEFRNRWGIIDPVKSAEAAVTTIELLRKDKIKAENDLRVLRDSKLDEKSRGIQVLVATVGALDGQIKDLQSRLTTDGIVSNSEHNLTQALLEYESLMVEQTVAEKLNASLQLILDRARIAAAKQQIYLATFVPPLLPTYSEYPAPFYAVFAALFCFTVLWSSVSLVTAAINDNRL</sequence>
<dbReference type="PANTHER" id="PTHR32309:SF13">
    <property type="entry name" value="FERRIC ENTEROBACTIN TRANSPORT PROTEIN FEPE"/>
    <property type="match status" value="1"/>
</dbReference>
<evidence type="ECO:0000313" key="2">
    <source>
        <dbReference type="Proteomes" id="UP000469949"/>
    </source>
</evidence>
<proteinExistence type="predicted"/>
<reference evidence="1 2" key="1">
    <citation type="submission" date="2019-10" db="EMBL/GenBank/DDBJ databases">
        <title>Draft Genome Sequence of the Caffeine Degrading Methylotroph Methylorubrum populi PINKEL.</title>
        <authorList>
            <person name="Dawson S.C."/>
            <person name="Zhang X."/>
            <person name="Wright M.E."/>
            <person name="Sharma G."/>
            <person name="Langner J.T."/>
            <person name="Ditty J.L."/>
            <person name="Subuyuj G.A."/>
        </authorList>
    </citation>
    <scope>NUCLEOTIDE SEQUENCE [LARGE SCALE GENOMIC DNA]</scope>
    <source>
        <strain evidence="1 2">Pinkel</strain>
    </source>
</reference>
<dbReference type="PANTHER" id="PTHR32309">
    <property type="entry name" value="TYROSINE-PROTEIN KINASE"/>
    <property type="match status" value="1"/>
</dbReference>
<dbReference type="GO" id="GO:0004713">
    <property type="term" value="F:protein tyrosine kinase activity"/>
    <property type="evidence" value="ECO:0007669"/>
    <property type="project" value="TreeGrafter"/>
</dbReference>
<dbReference type="AlphaFoldDB" id="A0A177IVJ8"/>
<accession>A0A177IVJ8</accession>
<comment type="caution">
    <text evidence="1">The sequence shown here is derived from an EMBL/GenBank/DDBJ whole genome shotgun (WGS) entry which is preliminary data.</text>
</comment>
<dbReference type="RefSeq" id="WP_012456266.1">
    <property type="nucleotide sequence ID" value="NZ_CP039546.1"/>
</dbReference>
<dbReference type="OMA" id="ADQYHST"/>
<name>A0A177IVJ8_9HYPH</name>
<protein>
    <submittedName>
        <fullName evidence="1">Capsule polysaccharide export inner-membrane protein</fullName>
    </submittedName>
</protein>
<evidence type="ECO:0000313" key="1">
    <source>
        <dbReference type="EMBL" id="KAB7783159.1"/>
    </source>
</evidence>
<gene>
    <name evidence="1" type="ORF">F8B43_4453</name>
</gene>